<feature type="transmembrane region" description="Helical" evidence="6">
    <location>
        <begin position="748"/>
        <end position="768"/>
    </location>
</feature>
<feature type="domain" description="MacB-like periplasmic core" evidence="8">
    <location>
        <begin position="515"/>
        <end position="628"/>
    </location>
</feature>
<keyword evidence="3 6" id="KW-0812">Transmembrane</keyword>
<feature type="transmembrane region" description="Helical" evidence="6">
    <location>
        <begin position="698"/>
        <end position="728"/>
    </location>
</feature>
<evidence type="ECO:0000256" key="1">
    <source>
        <dbReference type="ARBA" id="ARBA00004651"/>
    </source>
</evidence>
<dbReference type="InterPro" id="IPR025857">
    <property type="entry name" value="MacB_PCD"/>
</dbReference>
<comment type="subcellular location">
    <subcellularLocation>
        <location evidence="1">Cell membrane</location>
        <topology evidence="1">Multi-pass membrane protein</topology>
    </subcellularLocation>
</comment>
<accession>A0A1H3QZJ3</accession>
<feature type="domain" description="MacB-like periplasmic core" evidence="8">
    <location>
        <begin position="21"/>
        <end position="239"/>
    </location>
</feature>
<evidence type="ECO:0000313" key="10">
    <source>
        <dbReference type="Proteomes" id="UP000199663"/>
    </source>
</evidence>
<evidence type="ECO:0000256" key="5">
    <source>
        <dbReference type="ARBA" id="ARBA00023136"/>
    </source>
</evidence>
<dbReference type="PANTHER" id="PTHR30572">
    <property type="entry name" value="MEMBRANE COMPONENT OF TRANSPORTER-RELATED"/>
    <property type="match status" value="1"/>
</dbReference>
<feature type="transmembrane region" description="Helical" evidence="6">
    <location>
        <begin position="325"/>
        <end position="352"/>
    </location>
</feature>
<keyword evidence="2" id="KW-1003">Cell membrane</keyword>
<dbReference type="Pfam" id="PF12704">
    <property type="entry name" value="MacB_PCD"/>
    <property type="match status" value="2"/>
</dbReference>
<keyword evidence="4 6" id="KW-1133">Transmembrane helix</keyword>
<dbReference type="PANTHER" id="PTHR30572:SF18">
    <property type="entry name" value="ABC-TYPE MACROLIDE FAMILY EXPORT SYSTEM PERMEASE COMPONENT 2"/>
    <property type="match status" value="1"/>
</dbReference>
<evidence type="ECO:0000259" key="7">
    <source>
        <dbReference type="Pfam" id="PF02687"/>
    </source>
</evidence>
<reference evidence="9 10" key="1">
    <citation type="submission" date="2016-10" db="EMBL/GenBank/DDBJ databases">
        <authorList>
            <person name="Varghese N."/>
            <person name="Submissions S."/>
        </authorList>
    </citation>
    <scope>NUCLEOTIDE SEQUENCE [LARGE SCALE GENOMIC DNA]</scope>
    <source>
        <strain evidence="9 10">DSM 17997</strain>
    </source>
</reference>
<feature type="transmembrane region" description="Helical" evidence="6">
    <location>
        <begin position="372"/>
        <end position="396"/>
    </location>
</feature>
<dbReference type="InterPro" id="IPR003838">
    <property type="entry name" value="ABC3_permease_C"/>
</dbReference>
<evidence type="ECO:0000256" key="2">
    <source>
        <dbReference type="ARBA" id="ARBA00022475"/>
    </source>
</evidence>
<feature type="transmembrane region" description="Helical" evidence="6">
    <location>
        <begin position="417"/>
        <end position="440"/>
    </location>
</feature>
<feature type="transmembrane region" description="Helical" evidence="6">
    <location>
        <begin position="20"/>
        <end position="42"/>
    </location>
</feature>
<feature type="transmembrane region" description="Helical" evidence="6">
    <location>
        <begin position="283"/>
        <end position="304"/>
    </location>
</feature>
<evidence type="ECO:0000256" key="6">
    <source>
        <dbReference type="SAM" id="Phobius"/>
    </source>
</evidence>
<comment type="caution">
    <text evidence="9">The sequence shown here is derived from an EMBL/GenBank/DDBJ whole genome shotgun (WGS) entry which is preliminary data.</text>
</comment>
<evidence type="ECO:0000256" key="3">
    <source>
        <dbReference type="ARBA" id="ARBA00022692"/>
    </source>
</evidence>
<dbReference type="EMBL" id="FNQC01000007">
    <property type="protein sequence ID" value="SDZ18847.1"/>
    <property type="molecule type" value="Genomic_DNA"/>
</dbReference>
<keyword evidence="10" id="KW-1185">Reference proteome</keyword>
<evidence type="ECO:0000256" key="4">
    <source>
        <dbReference type="ARBA" id="ARBA00022989"/>
    </source>
</evidence>
<dbReference type="Pfam" id="PF02687">
    <property type="entry name" value="FtsX"/>
    <property type="match status" value="2"/>
</dbReference>
<dbReference type="InterPro" id="IPR050250">
    <property type="entry name" value="Macrolide_Exporter_MacB"/>
</dbReference>
<sequence length="785" mass="87678">MLTNYLKIALRGFKRQKHIFLINLFGLAFGMASLILILLWVADEWQVNRGFPNGSEIVQIMTNHDNSGGMVTWDSGPGLLPESLEKNFSQVKMAAAASSFIPDVSFKLDEKEIIQSGKFVDPSYFEIFSLEVLEGNGHPLTDINSIALSESMAVQLFGSVSAALGKSLDWKVFDFTNYVQVDAVYKDFTNQSIHKPGFLLPFDYFRKMLGQGIHWDNHNTETYLLLTENTDLTDFNGQIGGHIQSNLATSNVTIFAQPYQDRYLFAKYEDGKIAGGRIDYIRLFLAIALFILIIACINFVNLATARAMTRQKEIGVKKTLGVGKFALWSQFMTESLLLSFFGLALAIVLVFLAQPFFNSITAKEINLVFNGYSISFLVGVWLITGFLAGIYPSFYLSKFKPIAVLKAQEKGSIKELIARKGLVVFQFTLSLLLIIGVLVLDRQMDFIQNQSLGYRQDHLLEIKPGGLGTDQLQSFLTETKRIPDIVNASSISHPLVGLRSATIGLSWEGKNPNEEVKFENITVDIGLIETMGFEMAEGRPFSIDFGEEKSKIILNEAAVKVIGMLDPVGKTINLWGKDMEVIGIVKDFHFESLKETVKPAFLKYDNSFVEKIMVRLNAENQNETIKKIEELYRGFSSSAMDYVFMDEDYQSLYQAEQRTALLVKYFGSIAIFLSCLGLFGLVTFTAERRKKEIGVRKVMGASVLSILGLITMDFIQLVMWAVCLGVPIGWYFSSKWLQTYAFQAPLSGWLFAGSAAILLVMALITVSFQAFKAASTNPVNSLSSE</sequence>
<dbReference type="Proteomes" id="UP000199663">
    <property type="component" value="Unassembled WGS sequence"/>
</dbReference>
<gene>
    <name evidence="9" type="ORF">SAMN05444412_10798</name>
</gene>
<evidence type="ECO:0000259" key="8">
    <source>
        <dbReference type="Pfam" id="PF12704"/>
    </source>
</evidence>
<evidence type="ECO:0000313" key="9">
    <source>
        <dbReference type="EMBL" id="SDZ18847.1"/>
    </source>
</evidence>
<name>A0A1H3QZJ3_9BACT</name>
<organism evidence="9 10">
    <name type="scientific">Rhodonellum ikkaensis</name>
    <dbReference type="NCBI Taxonomy" id="336829"/>
    <lineage>
        <taxon>Bacteria</taxon>
        <taxon>Pseudomonadati</taxon>
        <taxon>Bacteroidota</taxon>
        <taxon>Cytophagia</taxon>
        <taxon>Cytophagales</taxon>
        <taxon>Cytophagaceae</taxon>
        <taxon>Rhodonellum</taxon>
    </lineage>
</organism>
<keyword evidence="5 6" id="KW-0472">Membrane</keyword>
<feature type="domain" description="ABC3 transporter permease C-terminal" evidence="7">
    <location>
        <begin position="666"/>
        <end position="778"/>
    </location>
</feature>
<feature type="transmembrane region" description="Helical" evidence="6">
    <location>
        <begin position="665"/>
        <end position="686"/>
    </location>
</feature>
<feature type="domain" description="ABC3 transporter permease C-terminal" evidence="7">
    <location>
        <begin position="286"/>
        <end position="401"/>
    </location>
</feature>
<proteinExistence type="predicted"/>
<protein>
    <submittedName>
        <fullName evidence="9">FtsX-like permease family protein</fullName>
    </submittedName>
</protein>